<dbReference type="Gene3D" id="3.30.930.10">
    <property type="entry name" value="Bira Bifunctional Protein, Domain 2"/>
    <property type="match status" value="1"/>
</dbReference>
<sequence>MIKIKQLGLQDYQPVWQAMQDFTQQRDKKSEDELWVVEHTPVFTLGRNGKRKHILDAGDIPIIPIDRGGQVTYHGPGQLVIYLLIDLKRRQLGVRQLVTHIENTLINFLASNHICANSDPQAPGVYVDAKKIAALGLRISRGCSTHGLSLNIDMDLSAFKRINPCGYKGMEVTQCKDLGIHKSMSQIAGELTQSLLETLPVMDKNES</sequence>
<evidence type="ECO:0000259" key="11">
    <source>
        <dbReference type="PROSITE" id="PS51733"/>
    </source>
</evidence>
<dbReference type="InterPro" id="IPR004143">
    <property type="entry name" value="BPL_LPL_catalytic"/>
</dbReference>
<dbReference type="InterPro" id="IPR045864">
    <property type="entry name" value="aa-tRNA-synth_II/BPL/LPL"/>
</dbReference>
<protein>
    <recommendedName>
        <fullName evidence="6 7">Octanoyltransferase</fullName>
        <ecNumber evidence="6 7">2.3.1.181</ecNumber>
    </recommendedName>
    <alternativeName>
        <fullName evidence="6">Lipoate-protein ligase B</fullName>
    </alternativeName>
    <alternativeName>
        <fullName evidence="6">Lipoyl/octanoyl transferase</fullName>
    </alternativeName>
    <alternativeName>
        <fullName evidence="6">Octanoyl-[acyl-carrier-protein]-protein N-octanoyltransferase</fullName>
    </alternativeName>
</protein>
<keyword evidence="4 6" id="KW-0012">Acyltransferase</keyword>
<comment type="function">
    <text evidence="5 6 7">Catalyzes the transfer of endogenously produced octanoic acid from octanoyl-acyl-carrier-protein onto the lipoyl domains of lipoate-dependent enzymes. Lipoyl-ACP can also act as a substrate although octanoyl-ACP is likely to be the physiological substrate.</text>
</comment>
<dbReference type="EMBL" id="DRMS01000062">
    <property type="protein sequence ID" value="HFC91506.1"/>
    <property type="molecule type" value="Genomic_DNA"/>
</dbReference>
<keyword evidence="2 6" id="KW-0963">Cytoplasm</keyword>
<dbReference type="GO" id="GO:0009249">
    <property type="term" value="P:protein lipoylation"/>
    <property type="evidence" value="ECO:0007669"/>
    <property type="project" value="InterPro"/>
</dbReference>
<evidence type="ECO:0000313" key="12">
    <source>
        <dbReference type="EMBL" id="HFC91506.1"/>
    </source>
</evidence>
<evidence type="ECO:0000256" key="7">
    <source>
        <dbReference type="PIRNR" id="PIRNR016262"/>
    </source>
</evidence>
<comment type="caution">
    <text evidence="12">The sequence shown here is derived from an EMBL/GenBank/DDBJ whole genome shotgun (WGS) entry which is preliminary data.</text>
</comment>
<reference evidence="12" key="1">
    <citation type="journal article" date="2020" name="mSystems">
        <title>Genome- and Community-Level Interaction Insights into Carbon Utilization and Element Cycling Functions of Hydrothermarchaeota in Hydrothermal Sediment.</title>
        <authorList>
            <person name="Zhou Z."/>
            <person name="Liu Y."/>
            <person name="Xu W."/>
            <person name="Pan J."/>
            <person name="Luo Z.H."/>
            <person name="Li M."/>
        </authorList>
    </citation>
    <scope>NUCLEOTIDE SEQUENCE [LARGE SCALE GENOMIC DNA]</scope>
    <source>
        <strain evidence="12">HyVt-493</strain>
    </source>
</reference>
<dbReference type="PIRSF" id="PIRSF016262">
    <property type="entry name" value="LPLase"/>
    <property type="match status" value="1"/>
</dbReference>
<evidence type="ECO:0000256" key="2">
    <source>
        <dbReference type="ARBA" id="ARBA00022490"/>
    </source>
</evidence>
<keyword evidence="3 6" id="KW-0808">Transferase</keyword>
<dbReference type="InterPro" id="IPR000544">
    <property type="entry name" value="Octanoyltransferase"/>
</dbReference>
<dbReference type="NCBIfam" id="NF010922">
    <property type="entry name" value="PRK14342.1"/>
    <property type="match status" value="1"/>
</dbReference>
<dbReference type="FunFam" id="3.30.930.10:FF:000020">
    <property type="entry name" value="Octanoyltransferase"/>
    <property type="match status" value="1"/>
</dbReference>
<feature type="active site" description="Acyl-thioester intermediate" evidence="6 8">
    <location>
        <position position="165"/>
    </location>
</feature>
<dbReference type="UniPathway" id="UPA00538">
    <property type="reaction ID" value="UER00592"/>
</dbReference>
<dbReference type="PROSITE" id="PS51733">
    <property type="entry name" value="BPL_LPL_CATALYTIC"/>
    <property type="match status" value="1"/>
</dbReference>
<proteinExistence type="inferred from homology"/>
<evidence type="ECO:0000256" key="9">
    <source>
        <dbReference type="PIRSR" id="PIRSR016262-2"/>
    </source>
</evidence>
<dbReference type="PANTHER" id="PTHR10993:SF7">
    <property type="entry name" value="LIPOYLTRANSFERASE 2, MITOCHONDRIAL-RELATED"/>
    <property type="match status" value="1"/>
</dbReference>
<dbReference type="CDD" id="cd16444">
    <property type="entry name" value="LipB"/>
    <property type="match status" value="1"/>
</dbReference>
<feature type="binding site" evidence="6 9">
    <location>
        <begin position="67"/>
        <end position="74"/>
    </location>
    <ligand>
        <name>substrate</name>
    </ligand>
</feature>
<evidence type="ECO:0000256" key="3">
    <source>
        <dbReference type="ARBA" id="ARBA00022679"/>
    </source>
</evidence>
<accession>A0A7V2WTW1</accession>
<dbReference type="Proteomes" id="UP000885750">
    <property type="component" value="Unassembled WGS sequence"/>
</dbReference>
<dbReference type="Pfam" id="PF21948">
    <property type="entry name" value="LplA-B_cat"/>
    <property type="match status" value="1"/>
</dbReference>
<feature type="site" description="Lowers pKa of active site Cys" evidence="6 10">
    <location>
        <position position="131"/>
    </location>
</feature>
<evidence type="ECO:0000256" key="10">
    <source>
        <dbReference type="PIRSR" id="PIRSR016262-3"/>
    </source>
</evidence>
<dbReference type="SUPFAM" id="SSF55681">
    <property type="entry name" value="Class II aaRS and biotin synthetases"/>
    <property type="match status" value="1"/>
</dbReference>
<comment type="catalytic activity">
    <reaction evidence="6 7">
        <text>octanoyl-[ACP] + L-lysyl-[protein] = N(6)-octanoyl-L-lysyl-[protein] + holo-[ACP] + H(+)</text>
        <dbReference type="Rhea" id="RHEA:17665"/>
        <dbReference type="Rhea" id="RHEA-COMP:9636"/>
        <dbReference type="Rhea" id="RHEA-COMP:9685"/>
        <dbReference type="Rhea" id="RHEA-COMP:9752"/>
        <dbReference type="Rhea" id="RHEA-COMP:9928"/>
        <dbReference type="ChEBI" id="CHEBI:15378"/>
        <dbReference type="ChEBI" id="CHEBI:29969"/>
        <dbReference type="ChEBI" id="CHEBI:64479"/>
        <dbReference type="ChEBI" id="CHEBI:78463"/>
        <dbReference type="ChEBI" id="CHEBI:78809"/>
        <dbReference type="EC" id="2.3.1.181"/>
    </reaction>
</comment>
<dbReference type="NCBIfam" id="TIGR00214">
    <property type="entry name" value="lipB"/>
    <property type="match status" value="1"/>
</dbReference>
<comment type="pathway">
    <text evidence="1 6 7">Protein modification; protein lipoylation via endogenous pathway; protein N(6)-(lipoyl)lysine from octanoyl-[acyl-carrier-protein]: step 1/2.</text>
</comment>
<evidence type="ECO:0000256" key="8">
    <source>
        <dbReference type="PIRSR" id="PIRSR016262-1"/>
    </source>
</evidence>
<dbReference type="PANTHER" id="PTHR10993">
    <property type="entry name" value="OCTANOYLTRANSFERASE"/>
    <property type="match status" value="1"/>
</dbReference>
<dbReference type="EC" id="2.3.1.181" evidence="6 7"/>
<comment type="subcellular location">
    <subcellularLocation>
        <location evidence="6">Cytoplasm</location>
    </subcellularLocation>
</comment>
<dbReference type="HAMAP" id="MF_00013">
    <property type="entry name" value="LipB"/>
    <property type="match status" value="1"/>
</dbReference>
<evidence type="ECO:0000256" key="5">
    <source>
        <dbReference type="ARBA" id="ARBA00024732"/>
    </source>
</evidence>
<comment type="miscellaneous">
    <text evidence="6">In the reaction, the free carboxyl group of octanoic acid is attached via an amide linkage to the epsilon-amino group of a specific lysine residue of lipoyl domains of lipoate-dependent enzymes.</text>
</comment>
<feature type="binding site" evidence="6 9">
    <location>
        <begin position="147"/>
        <end position="149"/>
    </location>
    <ligand>
        <name>substrate</name>
    </ligand>
</feature>
<feature type="binding site" evidence="6 9">
    <location>
        <begin position="134"/>
        <end position="136"/>
    </location>
    <ligand>
        <name>substrate</name>
    </ligand>
</feature>
<comment type="similarity">
    <text evidence="6 7">Belongs to the LipB family.</text>
</comment>
<gene>
    <name evidence="6 12" type="primary">lipB</name>
    <name evidence="12" type="ORF">ENJ51_01690</name>
</gene>
<evidence type="ECO:0000256" key="1">
    <source>
        <dbReference type="ARBA" id="ARBA00004821"/>
    </source>
</evidence>
<dbReference type="AlphaFoldDB" id="A0A7V2WTW1"/>
<organism evidence="12">
    <name type="scientific">Leucothrix mucor</name>
    <dbReference type="NCBI Taxonomy" id="45248"/>
    <lineage>
        <taxon>Bacteria</taxon>
        <taxon>Pseudomonadati</taxon>
        <taxon>Pseudomonadota</taxon>
        <taxon>Gammaproteobacteria</taxon>
        <taxon>Thiotrichales</taxon>
        <taxon>Thiotrichaceae</taxon>
        <taxon>Leucothrix</taxon>
    </lineage>
</organism>
<dbReference type="GO" id="GO:0033819">
    <property type="term" value="F:lipoyl(octanoyl) transferase activity"/>
    <property type="evidence" value="ECO:0007669"/>
    <property type="project" value="UniProtKB-EC"/>
</dbReference>
<dbReference type="InterPro" id="IPR020605">
    <property type="entry name" value="Octanoyltransferase_CS"/>
</dbReference>
<dbReference type="GO" id="GO:0005737">
    <property type="term" value="C:cytoplasm"/>
    <property type="evidence" value="ECO:0007669"/>
    <property type="project" value="UniProtKB-SubCell"/>
</dbReference>
<evidence type="ECO:0000256" key="6">
    <source>
        <dbReference type="HAMAP-Rule" id="MF_00013"/>
    </source>
</evidence>
<name>A0A7V2WTW1_LEUMU</name>
<feature type="domain" description="BPL/LPL catalytic" evidence="11">
    <location>
        <begin position="28"/>
        <end position="203"/>
    </location>
</feature>
<evidence type="ECO:0000256" key="4">
    <source>
        <dbReference type="ARBA" id="ARBA00023315"/>
    </source>
</evidence>
<dbReference type="PROSITE" id="PS01313">
    <property type="entry name" value="LIPB"/>
    <property type="match status" value="1"/>
</dbReference>